<keyword evidence="1" id="KW-0812">Transmembrane</keyword>
<feature type="transmembrane region" description="Helical" evidence="1">
    <location>
        <begin position="6"/>
        <end position="22"/>
    </location>
</feature>
<evidence type="ECO:0000313" key="3">
    <source>
        <dbReference type="EMBL" id="WMW78672.1"/>
    </source>
</evidence>
<dbReference type="InterPro" id="IPR000326">
    <property type="entry name" value="PAP2/HPO"/>
</dbReference>
<organism evidence="3 4">
    <name type="scientific">Flavobacterium nakdongensis</name>
    <dbReference type="NCBI Taxonomy" id="3073563"/>
    <lineage>
        <taxon>Bacteria</taxon>
        <taxon>Pseudomonadati</taxon>
        <taxon>Bacteroidota</taxon>
        <taxon>Flavobacteriia</taxon>
        <taxon>Flavobacteriales</taxon>
        <taxon>Flavobacteriaceae</taxon>
        <taxon>Flavobacterium</taxon>
    </lineage>
</organism>
<gene>
    <name evidence="3" type="ORF">RF683_04315</name>
</gene>
<evidence type="ECO:0000256" key="1">
    <source>
        <dbReference type="SAM" id="Phobius"/>
    </source>
</evidence>
<dbReference type="RefSeq" id="WP_309532967.1">
    <property type="nucleotide sequence ID" value="NZ_CP133721.1"/>
</dbReference>
<sequence length="253" mass="28448">MYKKTILIGLIIAPILIFSQVLKSKDSLTIIKDKNLKFNYKQLVVPAAFITYGIVSLESDYLKTLNYDTKEELAEHIDKRLTIDDFFQYTPAATVYGLNLIGIQGKNKFKDRSIILATSYLILSTSVLTLKSVTKIERPDGSANNSFPSGHTANAFAGAEFLYQEYKDVNIWYGISGYAVATATGFFRMYNQRHWFSDVVMGAGIGILSTKMAYWIHPFITEKIFKSNSKTTTMITPFYNGRQGGLGLVIHIN</sequence>
<dbReference type="Pfam" id="PF01569">
    <property type="entry name" value="PAP2"/>
    <property type="match status" value="1"/>
</dbReference>
<keyword evidence="1" id="KW-0472">Membrane</keyword>
<name>A0ABY9REM9_9FLAO</name>
<proteinExistence type="predicted"/>
<keyword evidence="4" id="KW-1185">Reference proteome</keyword>
<dbReference type="PANTHER" id="PTHR14969:SF13">
    <property type="entry name" value="AT30094P"/>
    <property type="match status" value="1"/>
</dbReference>
<feature type="transmembrane region" description="Helical" evidence="1">
    <location>
        <begin position="171"/>
        <end position="187"/>
    </location>
</feature>
<dbReference type="SMART" id="SM00014">
    <property type="entry name" value="acidPPc"/>
    <property type="match status" value="1"/>
</dbReference>
<dbReference type="EMBL" id="CP133721">
    <property type="protein sequence ID" value="WMW78672.1"/>
    <property type="molecule type" value="Genomic_DNA"/>
</dbReference>
<feature type="domain" description="Phosphatidic acid phosphatase type 2/haloperoxidase" evidence="2">
    <location>
        <begin position="114"/>
        <end position="214"/>
    </location>
</feature>
<feature type="transmembrane region" description="Helical" evidence="1">
    <location>
        <begin position="199"/>
        <end position="217"/>
    </location>
</feature>
<accession>A0ABY9REM9</accession>
<protein>
    <submittedName>
        <fullName evidence="3">Phosphatase PAP2 family protein</fullName>
    </submittedName>
</protein>
<evidence type="ECO:0000259" key="2">
    <source>
        <dbReference type="SMART" id="SM00014"/>
    </source>
</evidence>
<dbReference type="Gene3D" id="1.20.144.10">
    <property type="entry name" value="Phosphatidic acid phosphatase type 2/haloperoxidase"/>
    <property type="match status" value="1"/>
</dbReference>
<evidence type="ECO:0000313" key="4">
    <source>
        <dbReference type="Proteomes" id="UP001180481"/>
    </source>
</evidence>
<dbReference type="InterPro" id="IPR036938">
    <property type="entry name" value="PAP2/HPO_sf"/>
</dbReference>
<reference evidence="3" key="1">
    <citation type="submission" date="2023-09" db="EMBL/GenBank/DDBJ databases">
        <title>Flavobacterium sp. 20NA77.7 isolated from freshwater.</title>
        <authorList>
            <person name="Le V."/>
            <person name="Ko S.-R."/>
            <person name="Ahn C.-Y."/>
            <person name="Oh H.-M."/>
        </authorList>
    </citation>
    <scope>NUCLEOTIDE SEQUENCE</scope>
    <source>
        <strain evidence="3">20NA77.7</strain>
    </source>
</reference>
<dbReference type="SUPFAM" id="SSF48317">
    <property type="entry name" value="Acid phosphatase/Vanadium-dependent haloperoxidase"/>
    <property type="match status" value="1"/>
</dbReference>
<keyword evidence="1" id="KW-1133">Transmembrane helix</keyword>
<dbReference type="PANTHER" id="PTHR14969">
    <property type="entry name" value="SPHINGOSINE-1-PHOSPHATE PHOSPHOHYDROLASE"/>
    <property type="match status" value="1"/>
</dbReference>
<dbReference type="Proteomes" id="UP001180481">
    <property type="component" value="Chromosome"/>
</dbReference>
<dbReference type="CDD" id="cd03394">
    <property type="entry name" value="PAP2_like_5"/>
    <property type="match status" value="1"/>
</dbReference>